<protein>
    <recommendedName>
        <fullName evidence="3">4a-hydroxytetrahydrobiopterin dehydratase</fullName>
        <ecNumber evidence="3">4.2.1.96</ecNumber>
    </recommendedName>
    <alternativeName>
        <fullName evidence="5">4-alpha-hydroxy-tetrahydropterin dehydratase</fullName>
    </alternativeName>
</protein>
<dbReference type="PANTHER" id="PTHR12599">
    <property type="entry name" value="PTERIN-4-ALPHA-CARBINOLAMINE DEHYDRATASE"/>
    <property type="match status" value="1"/>
</dbReference>
<dbReference type="EC" id="4.2.1.96" evidence="3"/>
<evidence type="ECO:0000256" key="1">
    <source>
        <dbReference type="ARBA" id="ARBA00001554"/>
    </source>
</evidence>
<keyword evidence="7" id="KW-1185">Reference proteome</keyword>
<keyword evidence="4" id="KW-0456">Lyase</keyword>
<dbReference type="Pfam" id="PF01329">
    <property type="entry name" value="Pterin_4a"/>
    <property type="match status" value="1"/>
</dbReference>
<accession>A0ABR4K2N0</accession>
<dbReference type="Gene3D" id="3.30.1360.20">
    <property type="entry name" value="Transcriptional coactivator/pterin dehydratase"/>
    <property type="match status" value="1"/>
</dbReference>
<comment type="catalytic activity">
    <reaction evidence="1">
        <text>(4aS,6R)-4a-hydroxy-L-erythro-5,6,7,8-tetrahydrobiopterin = (6R)-L-erythro-6,7-dihydrobiopterin + H2O</text>
        <dbReference type="Rhea" id="RHEA:11920"/>
        <dbReference type="ChEBI" id="CHEBI:15377"/>
        <dbReference type="ChEBI" id="CHEBI:15642"/>
        <dbReference type="ChEBI" id="CHEBI:43120"/>
        <dbReference type="EC" id="4.2.1.96"/>
    </reaction>
</comment>
<dbReference type="PANTHER" id="PTHR12599:SF0">
    <property type="entry name" value="PTERIN-4-ALPHA-CARBINOLAMINE DEHYDRATASE"/>
    <property type="match status" value="1"/>
</dbReference>
<dbReference type="CDD" id="cd00488">
    <property type="entry name" value="PCD_DCoH"/>
    <property type="match status" value="1"/>
</dbReference>
<dbReference type="RefSeq" id="XP_070897279.1">
    <property type="nucleotide sequence ID" value="XM_071046147.1"/>
</dbReference>
<name>A0ABR4K2N0_9EURO</name>
<dbReference type="Proteomes" id="UP001610444">
    <property type="component" value="Unassembled WGS sequence"/>
</dbReference>
<dbReference type="InterPro" id="IPR001533">
    <property type="entry name" value="Pterin_deHydtase"/>
</dbReference>
<comment type="caution">
    <text evidence="6">The sequence shown here is derived from an EMBL/GenBank/DDBJ whole genome shotgun (WGS) entry which is preliminary data.</text>
</comment>
<proteinExistence type="inferred from homology"/>
<gene>
    <name evidence="6" type="ORF">BJX68DRAFT_268666</name>
</gene>
<dbReference type="GeneID" id="98161311"/>
<dbReference type="EMBL" id="JBFXLR010000032">
    <property type="protein sequence ID" value="KAL2846585.1"/>
    <property type="molecule type" value="Genomic_DNA"/>
</dbReference>
<evidence type="ECO:0000256" key="2">
    <source>
        <dbReference type="ARBA" id="ARBA00006472"/>
    </source>
</evidence>
<organism evidence="6 7">
    <name type="scientific">Aspergillus pseudodeflectus</name>
    <dbReference type="NCBI Taxonomy" id="176178"/>
    <lineage>
        <taxon>Eukaryota</taxon>
        <taxon>Fungi</taxon>
        <taxon>Dikarya</taxon>
        <taxon>Ascomycota</taxon>
        <taxon>Pezizomycotina</taxon>
        <taxon>Eurotiomycetes</taxon>
        <taxon>Eurotiomycetidae</taxon>
        <taxon>Eurotiales</taxon>
        <taxon>Aspergillaceae</taxon>
        <taxon>Aspergillus</taxon>
        <taxon>Aspergillus subgen. Nidulantes</taxon>
    </lineage>
</organism>
<dbReference type="InterPro" id="IPR036428">
    <property type="entry name" value="PCD_sf"/>
</dbReference>
<sequence length="219" mass="23826">MASEPQFADGIDPEQLRPSLNALQSNGWTLDEDKIGIKKTFYFKSYFKAVSFVNVIASQSATKKHHATMTIRFGSVDAHWTTHHPRGLTDKDTSMAQFCDQAAELVGVVEQGQGLKCGPGAVLVFGTDINSMHNAKVRGEGSDESASRVVDSWLTIPESKVHDVLVKHCFEFSKLPSDCHMKLATHNESETIQDSGRSQTNSGSYLIGLVGGLPTLVTS</sequence>
<evidence type="ECO:0000313" key="7">
    <source>
        <dbReference type="Proteomes" id="UP001610444"/>
    </source>
</evidence>
<dbReference type="SUPFAM" id="SSF55248">
    <property type="entry name" value="PCD-like"/>
    <property type="match status" value="1"/>
</dbReference>
<evidence type="ECO:0000256" key="4">
    <source>
        <dbReference type="ARBA" id="ARBA00023239"/>
    </source>
</evidence>
<comment type="similarity">
    <text evidence="2">Belongs to the pterin-4-alpha-carbinolamine dehydratase family.</text>
</comment>
<reference evidence="6 7" key="1">
    <citation type="submission" date="2024-07" db="EMBL/GenBank/DDBJ databases">
        <title>Section-level genome sequencing and comparative genomics of Aspergillus sections Usti and Cavernicolus.</title>
        <authorList>
            <consortium name="Lawrence Berkeley National Laboratory"/>
            <person name="Nybo J.L."/>
            <person name="Vesth T.C."/>
            <person name="Theobald S."/>
            <person name="Frisvad J.C."/>
            <person name="Larsen T.O."/>
            <person name="Kjaerboelling I."/>
            <person name="Rothschild-Mancinelli K."/>
            <person name="Lyhne E.K."/>
            <person name="Kogle M.E."/>
            <person name="Barry K."/>
            <person name="Clum A."/>
            <person name="Na H."/>
            <person name="Ledsgaard L."/>
            <person name="Lin J."/>
            <person name="Lipzen A."/>
            <person name="Kuo A."/>
            <person name="Riley R."/>
            <person name="Mondo S."/>
            <person name="LaButti K."/>
            <person name="Haridas S."/>
            <person name="Pangalinan J."/>
            <person name="Salamov A.A."/>
            <person name="Simmons B.A."/>
            <person name="Magnuson J.K."/>
            <person name="Chen J."/>
            <person name="Drula E."/>
            <person name="Henrissat B."/>
            <person name="Wiebenga A."/>
            <person name="Lubbers R.J."/>
            <person name="Gomes A.C."/>
            <person name="Macurrencykelacurrency M.R."/>
            <person name="Stajich J."/>
            <person name="Grigoriev I.V."/>
            <person name="Mortensen U.H."/>
            <person name="De vries R.P."/>
            <person name="Baker S.E."/>
            <person name="Andersen M.R."/>
        </authorList>
    </citation>
    <scope>NUCLEOTIDE SEQUENCE [LARGE SCALE GENOMIC DNA]</scope>
    <source>
        <strain evidence="6 7">CBS 756.74</strain>
    </source>
</reference>
<evidence type="ECO:0000313" key="6">
    <source>
        <dbReference type="EMBL" id="KAL2846585.1"/>
    </source>
</evidence>
<evidence type="ECO:0000256" key="5">
    <source>
        <dbReference type="ARBA" id="ARBA00030497"/>
    </source>
</evidence>
<evidence type="ECO:0000256" key="3">
    <source>
        <dbReference type="ARBA" id="ARBA00013252"/>
    </source>
</evidence>